<proteinExistence type="predicted"/>
<dbReference type="EMBL" id="CM055731">
    <property type="protein sequence ID" value="KAJ8013402.1"/>
    <property type="molecule type" value="Genomic_DNA"/>
</dbReference>
<dbReference type="Proteomes" id="UP001157502">
    <property type="component" value="Chromosome 4"/>
</dbReference>
<reference evidence="1" key="1">
    <citation type="submission" date="2021-05" db="EMBL/GenBank/DDBJ databases">
        <authorList>
            <person name="Pan Q."/>
            <person name="Jouanno E."/>
            <person name="Zahm M."/>
            <person name="Klopp C."/>
            <person name="Cabau C."/>
            <person name="Louis A."/>
            <person name="Berthelot C."/>
            <person name="Parey E."/>
            <person name="Roest Crollius H."/>
            <person name="Montfort J."/>
            <person name="Robinson-Rechavi M."/>
            <person name="Bouchez O."/>
            <person name="Lampietro C."/>
            <person name="Lopez Roques C."/>
            <person name="Donnadieu C."/>
            <person name="Postlethwait J."/>
            <person name="Bobe J."/>
            <person name="Dillon D."/>
            <person name="Chandos A."/>
            <person name="von Hippel F."/>
            <person name="Guiguen Y."/>
        </authorList>
    </citation>
    <scope>NUCLEOTIDE SEQUENCE</scope>
    <source>
        <strain evidence="1">YG-Jan2019</strain>
    </source>
</reference>
<organism evidence="1 2">
    <name type="scientific">Dallia pectoralis</name>
    <name type="common">Alaska blackfish</name>
    <dbReference type="NCBI Taxonomy" id="75939"/>
    <lineage>
        <taxon>Eukaryota</taxon>
        <taxon>Metazoa</taxon>
        <taxon>Chordata</taxon>
        <taxon>Craniata</taxon>
        <taxon>Vertebrata</taxon>
        <taxon>Euteleostomi</taxon>
        <taxon>Actinopterygii</taxon>
        <taxon>Neopterygii</taxon>
        <taxon>Teleostei</taxon>
        <taxon>Protacanthopterygii</taxon>
        <taxon>Esociformes</taxon>
        <taxon>Umbridae</taxon>
        <taxon>Dallia</taxon>
    </lineage>
</organism>
<name>A0ACC2HC26_DALPE</name>
<evidence type="ECO:0000313" key="2">
    <source>
        <dbReference type="Proteomes" id="UP001157502"/>
    </source>
</evidence>
<keyword evidence="2" id="KW-1185">Reference proteome</keyword>
<protein>
    <submittedName>
        <fullName evidence="1">Uncharacterized protein</fullName>
    </submittedName>
</protein>
<comment type="caution">
    <text evidence="1">The sequence shown here is derived from an EMBL/GenBank/DDBJ whole genome shotgun (WGS) entry which is preliminary data.</text>
</comment>
<sequence>MSNNSHSFLVLFYDKPKAVCNGHHRYHLTLPFGCRVNKSPVPLLSQVLPLLYLKEDGKQKNKQKEFVRSQQKDILKEQPSQNGWCDTPKVSKREISLRRRLLMSKSATEEEFSIGALATSTLKQEDLLLSGRKRRFLFSHVKTSTLDEDKCNLAQLPLSGGSLLGTLLTDDDLDESIISSDHSTSEIVVTPSYSRLTLSTKENFQTPVNDRIATNLSDSLSVLCTPSLTPNKHHHDNSISEDSGFSSLAIDKSQDSSVDQDGSFQELLLSSGGSRGKDIPSRLTEMTKRRSRLEHQRRLSTLREGGSQSDEGDRVAKPQAALRSSHQEKNLVAKEQPLHVSKEDEVFLDVTPLKTATDKLEDLFLTPALQMVRAFSQRTSRMLLEQTSLEELLRASESAALCTTMPLAGLIGRKMGVGRVDILSELMKRNLRHVLVMVLNHLSPEDIYRVGQVSNSWNEIIAQNKTSSRKRRQYLKNAKALLELGSAVRVPDAETRLNLSSRSALRSVQAQSRTPSSTRTPQSGTSAITQRQQHLASRQDAFLQVAKTLFNDESLKACPRCQQPARCHSVKGEGVCTRADCGFQFCTGCLCAFHGSKECASLSAKRRGKKDVLPGSAQSKRNVRRL</sequence>
<gene>
    <name evidence="1" type="ORF">DPEC_G00052890</name>
</gene>
<evidence type="ECO:0000313" key="1">
    <source>
        <dbReference type="EMBL" id="KAJ8013402.1"/>
    </source>
</evidence>
<accession>A0ACC2HC26</accession>